<accession>A0A914YAI8</accession>
<dbReference type="GO" id="GO:0005789">
    <property type="term" value="C:endoplasmic reticulum membrane"/>
    <property type="evidence" value="ECO:0007669"/>
    <property type="project" value="UniProtKB-SubCell"/>
</dbReference>
<keyword evidence="2" id="KW-1185">Reference proteome</keyword>
<dbReference type="PANTHER" id="PTHR13466">
    <property type="entry name" value="TEX2 PROTEIN-RELATED"/>
    <property type="match status" value="1"/>
</dbReference>
<evidence type="ECO:0000256" key="1">
    <source>
        <dbReference type="ARBA" id="ARBA00004586"/>
    </source>
</evidence>
<dbReference type="AlphaFoldDB" id="A0A914YAI8"/>
<dbReference type="WBParaSite" id="PSU_v2.g17220.t1">
    <property type="protein sequence ID" value="PSU_v2.g17220.t1"/>
    <property type="gene ID" value="PSU_v2.g17220"/>
</dbReference>
<evidence type="ECO:0000313" key="3">
    <source>
        <dbReference type="WBParaSite" id="PSU_v2.g17220.t1"/>
    </source>
</evidence>
<dbReference type="PANTHER" id="PTHR13466:SF0">
    <property type="entry name" value="SMP-LTD DOMAIN-CONTAINING PROTEIN"/>
    <property type="match status" value="1"/>
</dbReference>
<organism evidence="2 3">
    <name type="scientific">Panagrolaimus superbus</name>
    <dbReference type="NCBI Taxonomy" id="310955"/>
    <lineage>
        <taxon>Eukaryota</taxon>
        <taxon>Metazoa</taxon>
        <taxon>Ecdysozoa</taxon>
        <taxon>Nematoda</taxon>
        <taxon>Chromadorea</taxon>
        <taxon>Rhabditida</taxon>
        <taxon>Tylenchina</taxon>
        <taxon>Panagrolaimomorpha</taxon>
        <taxon>Panagrolaimoidea</taxon>
        <taxon>Panagrolaimidae</taxon>
        <taxon>Panagrolaimus</taxon>
    </lineage>
</organism>
<evidence type="ECO:0000313" key="2">
    <source>
        <dbReference type="Proteomes" id="UP000887577"/>
    </source>
</evidence>
<reference evidence="3" key="1">
    <citation type="submission" date="2022-11" db="UniProtKB">
        <authorList>
            <consortium name="WormBaseParasite"/>
        </authorList>
    </citation>
    <scope>IDENTIFICATION</scope>
</reference>
<dbReference type="GO" id="GO:0008289">
    <property type="term" value="F:lipid binding"/>
    <property type="evidence" value="ECO:0007669"/>
    <property type="project" value="TreeGrafter"/>
</dbReference>
<dbReference type="CDD" id="cd21675">
    <property type="entry name" value="SMP_TEX2"/>
    <property type="match status" value="1"/>
</dbReference>
<name>A0A914YAI8_9BILA</name>
<sequence>MEEVSSTRLILNVEVTSLEGTLALNLPPPPSDRLWYAFRNPPTMSVKAVPQVGDRSVAFSTVSEWIVSKIKLVLEKNLVVPNMDDIRISVLGGNALLNAPLNQ</sequence>
<comment type="subcellular location">
    <subcellularLocation>
        <location evidence="1">Endoplasmic reticulum membrane</location>
    </subcellularLocation>
</comment>
<dbReference type="Proteomes" id="UP000887577">
    <property type="component" value="Unplaced"/>
</dbReference>
<proteinExistence type="predicted"/>
<protein>
    <submittedName>
        <fullName evidence="3">SMP-LTD domain-containing protein</fullName>
    </submittedName>
</protein>